<comment type="caution">
    <text evidence="4">The sequence shown here is derived from an EMBL/GenBank/DDBJ whole genome shotgun (WGS) entry which is preliminary data.</text>
</comment>
<organism evidence="4 5">
    <name type="scientific">Liquidambar formosana</name>
    <name type="common">Formosan gum</name>
    <dbReference type="NCBI Taxonomy" id="63359"/>
    <lineage>
        <taxon>Eukaryota</taxon>
        <taxon>Viridiplantae</taxon>
        <taxon>Streptophyta</taxon>
        <taxon>Embryophyta</taxon>
        <taxon>Tracheophyta</taxon>
        <taxon>Spermatophyta</taxon>
        <taxon>Magnoliopsida</taxon>
        <taxon>eudicotyledons</taxon>
        <taxon>Gunneridae</taxon>
        <taxon>Pentapetalae</taxon>
        <taxon>Saxifragales</taxon>
        <taxon>Altingiaceae</taxon>
        <taxon>Liquidambar</taxon>
    </lineage>
</organism>
<dbReference type="AlphaFoldDB" id="A0AAP0RUV3"/>
<comment type="similarity">
    <text evidence="1">Belongs to the UDP-glycosyltransferase family.</text>
</comment>
<keyword evidence="2" id="KW-0328">Glycosyltransferase</keyword>
<dbReference type="InterPro" id="IPR050481">
    <property type="entry name" value="UDP-glycosyltransf_plant"/>
</dbReference>
<keyword evidence="5" id="KW-1185">Reference proteome</keyword>
<dbReference type="EMBL" id="JBBPBK010000005">
    <property type="protein sequence ID" value="KAK9285240.1"/>
    <property type="molecule type" value="Genomic_DNA"/>
</dbReference>
<protein>
    <submittedName>
        <fullName evidence="4">Uncharacterized protein</fullName>
    </submittedName>
</protein>
<evidence type="ECO:0000256" key="3">
    <source>
        <dbReference type="ARBA" id="ARBA00022679"/>
    </source>
</evidence>
<name>A0AAP0RUV3_LIQFO</name>
<dbReference type="Gene3D" id="3.40.50.2000">
    <property type="entry name" value="Glycogen Phosphorylase B"/>
    <property type="match status" value="2"/>
</dbReference>
<evidence type="ECO:0000256" key="1">
    <source>
        <dbReference type="ARBA" id="ARBA00009995"/>
    </source>
</evidence>
<dbReference type="PANTHER" id="PTHR48049">
    <property type="entry name" value="GLYCOSYLTRANSFERASE"/>
    <property type="match status" value="1"/>
</dbReference>
<evidence type="ECO:0000313" key="4">
    <source>
        <dbReference type="EMBL" id="KAK9285240.1"/>
    </source>
</evidence>
<dbReference type="FunFam" id="3.40.50.2000:FF:000088">
    <property type="entry name" value="Glycosyltransferase"/>
    <property type="match status" value="1"/>
</dbReference>
<dbReference type="GO" id="GO:0035251">
    <property type="term" value="F:UDP-glucosyltransferase activity"/>
    <property type="evidence" value="ECO:0007669"/>
    <property type="project" value="InterPro"/>
</dbReference>
<reference evidence="4 5" key="1">
    <citation type="journal article" date="2024" name="Plant J.">
        <title>Genome sequences and population genomics reveal climatic adaptation and genomic divergence between two closely related sweetgum species.</title>
        <authorList>
            <person name="Xu W.Q."/>
            <person name="Ren C.Q."/>
            <person name="Zhang X.Y."/>
            <person name="Comes H.P."/>
            <person name="Liu X.H."/>
            <person name="Li Y.G."/>
            <person name="Kettle C.J."/>
            <person name="Jalonen R."/>
            <person name="Gaisberger H."/>
            <person name="Ma Y.Z."/>
            <person name="Qiu Y.X."/>
        </authorList>
    </citation>
    <scope>NUCLEOTIDE SEQUENCE [LARGE SCALE GENOMIC DNA]</scope>
    <source>
        <strain evidence="4">Hangzhou</strain>
    </source>
</reference>
<dbReference type="FunFam" id="3.40.50.2000:FF:000037">
    <property type="entry name" value="Glycosyltransferase"/>
    <property type="match status" value="1"/>
</dbReference>
<dbReference type="Pfam" id="PF00201">
    <property type="entry name" value="UDPGT"/>
    <property type="match status" value="1"/>
</dbReference>
<proteinExistence type="inferred from homology"/>
<keyword evidence="3" id="KW-0808">Transferase</keyword>
<dbReference type="CDD" id="cd03784">
    <property type="entry name" value="GT1_Gtf-like"/>
    <property type="match status" value="1"/>
</dbReference>
<dbReference type="InterPro" id="IPR002213">
    <property type="entry name" value="UDP_glucos_trans"/>
</dbReference>
<dbReference type="Proteomes" id="UP001415857">
    <property type="component" value="Unassembled WGS sequence"/>
</dbReference>
<sequence>MDKQEEKEAYDTTKNCSTMDSEDCKLHIVMYPWLAFGHMIPFLELAKTISQKGHRVSFISTPRNIDRLPKLPPNLVPLINFVKLPLPPVENLPENAEATNDIPSNKDPYLKVAFDGLQDPITRFLETSDPDWVVYDLAYWLCPIAAKLGVSCAFFSVFTASSISFGGLPTSSAVMDGGDGDPRREPEHFTVPPSWVPFPTNVAMRLYEAKKIFRLMGKNVSNVSGVSDMFRFKSAVTGCDVFSLRSCLEVEPEWLNLLGEIQSKPVFPVGLLPLTVQDSGDEKDETWRRISEWLNKHDKGSVVYVGLGSEVRPTQDEFTELALGLELSGLPFFWALRKPPHSDEYDPVELPGGFKDRTKGRGIVWTSWAPQLRILAHDSVGGFLTHCGWSSIIEALQFGRALIMLPLWGDQGLNARVFEEKEVGIGVPRDEEDGSFTRKSIAESLKLVMVDEEGKIYRDKAKEMKKIFGDKERQSQYIDDFVECLKKHRPNRKGTVRLPKLEGNFVLIRSIINAIFIFRSKIKSAGKSKAKLNPLINLDKLPLPRVDNLPENAEATIDVPSNKDPYLKVAFNGLHDPIAQFLQTSDPD</sequence>
<dbReference type="PANTHER" id="PTHR48049:SF60">
    <property type="entry name" value="UDP-GLYCOSYLTRANSFERASE 91B1"/>
    <property type="match status" value="1"/>
</dbReference>
<accession>A0AAP0RUV3</accession>
<evidence type="ECO:0000256" key="2">
    <source>
        <dbReference type="ARBA" id="ARBA00022676"/>
    </source>
</evidence>
<dbReference type="SUPFAM" id="SSF53756">
    <property type="entry name" value="UDP-Glycosyltransferase/glycogen phosphorylase"/>
    <property type="match status" value="1"/>
</dbReference>
<gene>
    <name evidence="4" type="ORF">L1049_024429</name>
</gene>
<evidence type="ECO:0000313" key="5">
    <source>
        <dbReference type="Proteomes" id="UP001415857"/>
    </source>
</evidence>